<gene>
    <name evidence="2" type="ORF">P691DRAFT_680251</name>
</gene>
<dbReference type="EMBL" id="MU151521">
    <property type="protein sequence ID" value="KAF9443087.1"/>
    <property type="molecule type" value="Genomic_DNA"/>
</dbReference>
<accession>A0A9P5X2G0</accession>
<keyword evidence="3" id="KW-1185">Reference proteome</keyword>
<feature type="transmembrane region" description="Helical" evidence="1">
    <location>
        <begin position="100"/>
        <end position="128"/>
    </location>
</feature>
<evidence type="ECO:0000256" key="1">
    <source>
        <dbReference type="SAM" id="Phobius"/>
    </source>
</evidence>
<feature type="transmembrane region" description="Helical" evidence="1">
    <location>
        <begin position="57"/>
        <end position="80"/>
    </location>
</feature>
<keyword evidence="1" id="KW-1133">Transmembrane helix</keyword>
<reference evidence="2" key="1">
    <citation type="submission" date="2020-11" db="EMBL/GenBank/DDBJ databases">
        <authorList>
            <consortium name="DOE Joint Genome Institute"/>
            <person name="Ahrendt S."/>
            <person name="Riley R."/>
            <person name="Andreopoulos W."/>
            <person name="Labutti K."/>
            <person name="Pangilinan J."/>
            <person name="Ruiz-Duenas F.J."/>
            <person name="Barrasa J.M."/>
            <person name="Sanchez-Garcia M."/>
            <person name="Camarero S."/>
            <person name="Miyauchi S."/>
            <person name="Serrano A."/>
            <person name="Linde D."/>
            <person name="Babiker R."/>
            <person name="Drula E."/>
            <person name="Ayuso-Fernandez I."/>
            <person name="Pacheco R."/>
            <person name="Padilla G."/>
            <person name="Ferreira P."/>
            <person name="Barriuso J."/>
            <person name="Kellner H."/>
            <person name="Castanera R."/>
            <person name="Alfaro M."/>
            <person name="Ramirez L."/>
            <person name="Pisabarro A.G."/>
            <person name="Kuo A."/>
            <person name="Tritt A."/>
            <person name="Lipzen A."/>
            <person name="He G."/>
            <person name="Yan M."/>
            <person name="Ng V."/>
            <person name="Cullen D."/>
            <person name="Martin F."/>
            <person name="Rosso M.-N."/>
            <person name="Henrissat B."/>
            <person name="Hibbett D."/>
            <person name="Martinez A.T."/>
            <person name="Grigoriev I.V."/>
        </authorList>
    </citation>
    <scope>NUCLEOTIDE SEQUENCE</scope>
    <source>
        <strain evidence="2">MF-IS2</strain>
    </source>
</reference>
<dbReference type="Proteomes" id="UP000807342">
    <property type="component" value="Unassembled WGS sequence"/>
</dbReference>
<evidence type="ECO:0000313" key="2">
    <source>
        <dbReference type="EMBL" id="KAF9443087.1"/>
    </source>
</evidence>
<keyword evidence="1" id="KW-0472">Membrane</keyword>
<protein>
    <submittedName>
        <fullName evidence="2">Uncharacterized protein</fullName>
    </submittedName>
</protein>
<organism evidence="2 3">
    <name type="scientific">Macrolepiota fuliginosa MF-IS2</name>
    <dbReference type="NCBI Taxonomy" id="1400762"/>
    <lineage>
        <taxon>Eukaryota</taxon>
        <taxon>Fungi</taxon>
        <taxon>Dikarya</taxon>
        <taxon>Basidiomycota</taxon>
        <taxon>Agaricomycotina</taxon>
        <taxon>Agaricomycetes</taxon>
        <taxon>Agaricomycetidae</taxon>
        <taxon>Agaricales</taxon>
        <taxon>Agaricineae</taxon>
        <taxon>Agaricaceae</taxon>
        <taxon>Macrolepiota</taxon>
    </lineage>
</organism>
<comment type="caution">
    <text evidence="2">The sequence shown here is derived from an EMBL/GenBank/DDBJ whole genome shotgun (WGS) entry which is preliminary data.</text>
</comment>
<dbReference type="OrthoDB" id="2641762at2759"/>
<name>A0A9P5X2G0_9AGAR</name>
<feature type="transmembrane region" description="Helical" evidence="1">
    <location>
        <begin position="140"/>
        <end position="166"/>
    </location>
</feature>
<evidence type="ECO:0000313" key="3">
    <source>
        <dbReference type="Proteomes" id="UP000807342"/>
    </source>
</evidence>
<sequence>MAPDHAQLFLFESLNLVASTTIGGLLWGIALSLYTLCTLSLLPQIRAKNHQDRRQAVFTFVHTSLVMTCGILFLTATTWITQQAYIYHNDFAGRPIEYEILYLHALPVGIVSIVFSVALDFLTIAIQIWRLWVIWNGTHYAIIVIVLPVLLFLGFIECISFCAMSGASDISREYMSTVAMLVESYALESAWCLAGMVSYFARNGPVSTFFLDCVVAIKVGSFMLKPTNTDPYFKVIAYMLVICRVSSVRGRQKQTERQVSTIR</sequence>
<keyword evidence="1" id="KW-0812">Transmembrane</keyword>
<feature type="transmembrane region" description="Helical" evidence="1">
    <location>
        <begin position="16"/>
        <end position="36"/>
    </location>
</feature>
<proteinExistence type="predicted"/>
<dbReference type="AlphaFoldDB" id="A0A9P5X2G0"/>